<feature type="compositionally biased region" description="Low complexity" evidence="1">
    <location>
        <begin position="389"/>
        <end position="405"/>
    </location>
</feature>
<reference evidence="2" key="2">
    <citation type="submission" date="2023-05" db="EMBL/GenBank/DDBJ databases">
        <authorList>
            <person name="Fouks B."/>
        </authorList>
    </citation>
    <scope>NUCLEOTIDE SEQUENCE</scope>
    <source>
        <strain evidence="2">Stay&amp;Tobe</strain>
        <tissue evidence="2">Testes</tissue>
    </source>
</reference>
<feature type="compositionally biased region" description="Pro residues" evidence="1">
    <location>
        <begin position="44"/>
        <end position="59"/>
    </location>
</feature>
<feature type="compositionally biased region" description="Pro residues" evidence="1">
    <location>
        <begin position="233"/>
        <end position="248"/>
    </location>
</feature>
<dbReference type="Proteomes" id="UP001233999">
    <property type="component" value="Unassembled WGS sequence"/>
</dbReference>
<keyword evidence="3" id="KW-1185">Reference proteome</keyword>
<protein>
    <submittedName>
        <fullName evidence="2">Uncharacterized protein</fullName>
    </submittedName>
</protein>
<feature type="compositionally biased region" description="Polar residues" evidence="1">
    <location>
        <begin position="301"/>
        <end position="321"/>
    </location>
</feature>
<feature type="compositionally biased region" description="Pro residues" evidence="1">
    <location>
        <begin position="457"/>
        <end position="466"/>
    </location>
</feature>
<feature type="compositionally biased region" description="Polar residues" evidence="1">
    <location>
        <begin position="521"/>
        <end position="530"/>
    </location>
</feature>
<gene>
    <name evidence="2" type="ORF">L9F63_011762</name>
</gene>
<feature type="non-terminal residue" evidence="2">
    <location>
        <position position="576"/>
    </location>
</feature>
<sequence length="576" mass="63187">RRRASVAKFSQQHGELQTMHMTIVFMAGRHGDGVTGHNSAPTFAAPPPPPPPPPPPTSGPLPSVRISSEIPDSRKSGGYEPPAAIQNAMMTKDKKPFTYTPGGLDLSQIRSPRMQRRITRNANAEGVGEHPQHSFHKSHIHAITIQKLHLMHCHIFLYDFIFVSNKTQTMYHKGKDISKKERATVAKTSPLAQPPPQGPLPPSAVAAMQPQIPVPVFPTGGGGPPQLHHVTTPPGPPPPPPQTVPPHVEPTVPKASPSVIRPVQSPAPSIPSPPVVKQVTVSSPTTIHNEPGSIYVPPVTPRSQPDTVASPQWQQSPQVASPMSPLPALNKAPTPWMSQQQRQQAQSVPSWVVNRDDHQPPQQQQQQQQQPAGTTRSVSPTEVEGRNEPQQQYQPPQQQQQQQQQGMGNNQTHTRIIPIQIEGSNTVVNNAPRQQPASQQQQRRPVYVHNKFNAPTSPQPPIPQSPAPYNHSAPNDVQSEQNPRQYQHQQSWGPSGGNGAPIQSRSFRVLQKITDTDNSEDAGTQPQQYVPPNAGRGQWNNEGVPVQQMRKLELNDDDRALMNKFRAQACQQPPNK</sequence>
<feature type="compositionally biased region" description="Polar residues" evidence="1">
    <location>
        <begin position="472"/>
        <end position="493"/>
    </location>
</feature>
<dbReference type="EMBL" id="JASPKZ010001615">
    <property type="protein sequence ID" value="KAJ9597373.1"/>
    <property type="molecule type" value="Genomic_DNA"/>
</dbReference>
<feature type="compositionally biased region" description="Low complexity" evidence="1">
    <location>
        <begin position="360"/>
        <end position="371"/>
    </location>
</feature>
<evidence type="ECO:0000313" key="2">
    <source>
        <dbReference type="EMBL" id="KAJ9597373.1"/>
    </source>
</evidence>
<feature type="compositionally biased region" description="Low complexity" evidence="1">
    <location>
        <begin position="431"/>
        <end position="445"/>
    </location>
</feature>
<feature type="region of interest" description="Disordered" evidence="1">
    <location>
        <begin position="213"/>
        <end position="541"/>
    </location>
</feature>
<accession>A0AAD8EP45</accession>
<organism evidence="2 3">
    <name type="scientific">Diploptera punctata</name>
    <name type="common">Pacific beetle cockroach</name>
    <dbReference type="NCBI Taxonomy" id="6984"/>
    <lineage>
        <taxon>Eukaryota</taxon>
        <taxon>Metazoa</taxon>
        <taxon>Ecdysozoa</taxon>
        <taxon>Arthropoda</taxon>
        <taxon>Hexapoda</taxon>
        <taxon>Insecta</taxon>
        <taxon>Pterygota</taxon>
        <taxon>Neoptera</taxon>
        <taxon>Polyneoptera</taxon>
        <taxon>Dictyoptera</taxon>
        <taxon>Blattodea</taxon>
        <taxon>Blaberoidea</taxon>
        <taxon>Blaberidae</taxon>
        <taxon>Diplopterinae</taxon>
        <taxon>Diploptera</taxon>
    </lineage>
</organism>
<dbReference type="PRINTS" id="PR01217">
    <property type="entry name" value="PRICHEXTENSN"/>
</dbReference>
<evidence type="ECO:0000313" key="3">
    <source>
        <dbReference type="Proteomes" id="UP001233999"/>
    </source>
</evidence>
<feature type="compositionally biased region" description="Polar residues" evidence="1">
    <location>
        <begin position="279"/>
        <end position="288"/>
    </location>
</feature>
<reference evidence="2" key="1">
    <citation type="journal article" date="2023" name="IScience">
        <title>Live-bearing cockroach genome reveals convergent evolutionary mechanisms linked to viviparity in insects and beyond.</title>
        <authorList>
            <person name="Fouks B."/>
            <person name="Harrison M.C."/>
            <person name="Mikhailova A.A."/>
            <person name="Marchal E."/>
            <person name="English S."/>
            <person name="Carruthers M."/>
            <person name="Jennings E.C."/>
            <person name="Chiamaka E.L."/>
            <person name="Frigard R.A."/>
            <person name="Pippel M."/>
            <person name="Attardo G.M."/>
            <person name="Benoit J.B."/>
            <person name="Bornberg-Bauer E."/>
            <person name="Tobe S.S."/>
        </authorList>
    </citation>
    <scope>NUCLEOTIDE SEQUENCE</scope>
    <source>
        <strain evidence="2">Stay&amp;Tobe</strain>
    </source>
</reference>
<dbReference type="AlphaFoldDB" id="A0AAD8EP45"/>
<feature type="non-terminal residue" evidence="2">
    <location>
        <position position="1"/>
    </location>
</feature>
<comment type="caution">
    <text evidence="2">The sequence shown here is derived from an EMBL/GenBank/DDBJ whole genome shotgun (WGS) entry which is preliminary data.</text>
</comment>
<feature type="region of interest" description="Disordered" evidence="1">
    <location>
        <begin position="29"/>
        <end position="82"/>
    </location>
</feature>
<proteinExistence type="predicted"/>
<evidence type="ECO:0000256" key="1">
    <source>
        <dbReference type="SAM" id="MobiDB-lite"/>
    </source>
</evidence>
<name>A0AAD8EP45_DIPPU</name>